<dbReference type="EMBL" id="CP072757">
    <property type="protein sequence ID" value="QUC22800.1"/>
    <property type="molecule type" value="Genomic_DNA"/>
</dbReference>
<feature type="compositionally biased region" description="Basic and acidic residues" evidence="1">
    <location>
        <begin position="109"/>
        <end position="123"/>
    </location>
</feature>
<dbReference type="AlphaFoldDB" id="A0A8E5HWQ5"/>
<feature type="region of interest" description="Disordered" evidence="1">
    <location>
        <begin position="106"/>
        <end position="168"/>
    </location>
</feature>
<dbReference type="RefSeq" id="XP_043000473.1">
    <property type="nucleotide sequence ID" value="XM_043144538.1"/>
</dbReference>
<gene>
    <name evidence="2" type="ORF">UV8b_07041</name>
</gene>
<evidence type="ECO:0000313" key="3">
    <source>
        <dbReference type="Proteomes" id="UP000027002"/>
    </source>
</evidence>
<reference evidence="2" key="1">
    <citation type="submission" date="2020-03" db="EMBL/GenBank/DDBJ databases">
        <title>A mixture of massive structural variations and highly conserved coding sequences in Ustilaginoidea virens genome.</title>
        <authorList>
            <person name="Zhang K."/>
            <person name="Zhao Z."/>
            <person name="Zhang Z."/>
            <person name="Li Y."/>
            <person name="Hsiang T."/>
            <person name="Sun W."/>
        </authorList>
    </citation>
    <scope>NUCLEOTIDE SEQUENCE</scope>
    <source>
        <strain evidence="2">UV-8b</strain>
    </source>
</reference>
<name>A0A8E5HWQ5_USTVR</name>
<accession>A0A8E5HWQ5</accession>
<protein>
    <submittedName>
        <fullName evidence="2">Uncharacterized protein</fullName>
    </submittedName>
</protein>
<dbReference type="GeneID" id="66067818"/>
<feature type="region of interest" description="Disordered" evidence="1">
    <location>
        <begin position="1"/>
        <end position="35"/>
    </location>
</feature>
<evidence type="ECO:0000313" key="2">
    <source>
        <dbReference type="EMBL" id="QUC22800.1"/>
    </source>
</evidence>
<feature type="compositionally biased region" description="Low complexity" evidence="1">
    <location>
        <begin position="1"/>
        <end position="14"/>
    </location>
</feature>
<organism evidence="2 3">
    <name type="scientific">Ustilaginoidea virens</name>
    <name type="common">Rice false smut fungus</name>
    <name type="synonym">Villosiclava virens</name>
    <dbReference type="NCBI Taxonomy" id="1159556"/>
    <lineage>
        <taxon>Eukaryota</taxon>
        <taxon>Fungi</taxon>
        <taxon>Dikarya</taxon>
        <taxon>Ascomycota</taxon>
        <taxon>Pezizomycotina</taxon>
        <taxon>Sordariomycetes</taxon>
        <taxon>Hypocreomycetidae</taxon>
        <taxon>Hypocreales</taxon>
        <taxon>Clavicipitaceae</taxon>
        <taxon>Ustilaginoidea</taxon>
    </lineage>
</organism>
<feature type="region of interest" description="Disordered" evidence="1">
    <location>
        <begin position="61"/>
        <end position="91"/>
    </location>
</feature>
<dbReference type="KEGG" id="uvi:66067818"/>
<dbReference type="Proteomes" id="UP000027002">
    <property type="component" value="Chromosome 5"/>
</dbReference>
<sequence>MSDAAISSAAAGGSPPCPASLERPDSPRKPPRAAGDYLLKWDSSDKAYAYAYDQEFLYKRSPTKLPGYHNPDNKPVASNREGEEGEPLIDRNASLNIFHRCMVSALAVKQDKPDKQDKPKTGDNDNDDDANADDIDDNDNGSDSDSGDEPDEQPKGTTGDFDPLGALFASSSTLTDRLMRANGKALPKAYTYISPPLPPPHPTDSIFSDFRYRR</sequence>
<feature type="compositionally biased region" description="Acidic residues" evidence="1">
    <location>
        <begin position="124"/>
        <end position="151"/>
    </location>
</feature>
<evidence type="ECO:0000256" key="1">
    <source>
        <dbReference type="SAM" id="MobiDB-lite"/>
    </source>
</evidence>
<feature type="region of interest" description="Disordered" evidence="1">
    <location>
        <begin position="193"/>
        <end position="214"/>
    </location>
</feature>
<proteinExistence type="predicted"/>
<keyword evidence="3" id="KW-1185">Reference proteome</keyword>